<dbReference type="PANTHER" id="PTHR34199">
    <property type="entry name" value="NUMOD3 MOTIF FAMILY PROTEIN, EXPRESSED"/>
    <property type="match status" value="1"/>
</dbReference>
<feature type="region of interest" description="Disordered" evidence="1">
    <location>
        <begin position="101"/>
        <end position="122"/>
    </location>
</feature>
<evidence type="ECO:0000313" key="4">
    <source>
        <dbReference type="Proteomes" id="UP001630127"/>
    </source>
</evidence>
<feature type="domain" description="Nuclease associated modular" evidence="2">
    <location>
        <begin position="126"/>
        <end position="145"/>
    </location>
</feature>
<dbReference type="Proteomes" id="UP001630127">
    <property type="component" value="Unassembled WGS sequence"/>
</dbReference>
<dbReference type="Pfam" id="PF07460">
    <property type="entry name" value="NUMOD3"/>
    <property type="match status" value="1"/>
</dbReference>
<dbReference type="AlphaFoldDB" id="A0ABD2YZC2"/>
<gene>
    <name evidence="3" type="ORF">ACH5RR_024269</name>
</gene>
<evidence type="ECO:0000313" key="3">
    <source>
        <dbReference type="EMBL" id="KAL3511552.1"/>
    </source>
</evidence>
<organism evidence="3 4">
    <name type="scientific">Cinchona calisaya</name>
    <dbReference type="NCBI Taxonomy" id="153742"/>
    <lineage>
        <taxon>Eukaryota</taxon>
        <taxon>Viridiplantae</taxon>
        <taxon>Streptophyta</taxon>
        <taxon>Embryophyta</taxon>
        <taxon>Tracheophyta</taxon>
        <taxon>Spermatophyta</taxon>
        <taxon>Magnoliopsida</taxon>
        <taxon>eudicotyledons</taxon>
        <taxon>Gunneridae</taxon>
        <taxon>Pentapetalae</taxon>
        <taxon>asterids</taxon>
        <taxon>lamiids</taxon>
        <taxon>Gentianales</taxon>
        <taxon>Rubiaceae</taxon>
        <taxon>Cinchonoideae</taxon>
        <taxon>Cinchoneae</taxon>
        <taxon>Cinchona</taxon>
    </lineage>
</organism>
<evidence type="ECO:0000259" key="2">
    <source>
        <dbReference type="Pfam" id="PF07460"/>
    </source>
</evidence>
<dbReference type="EMBL" id="JBJUIK010000011">
    <property type="protein sequence ID" value="KAL3511552.1"/>
    <property type="molecule type" value="Genomic_DNA"/>
</dbReference>
<protein>
    <recommendedName>
        <fullName evidence="2">Nuclease associated modular domain-containing protein</fullName>
    </recommendedName>
</protein>
<name>A0ABD2YZC2_9GENT</name>
<evidence type="ECO:0000256" key="1">
    <source>
        <dbReference type="SAM" id="MobiDB-lite"/>
    </source>
</evidence>
<accession>A0ABD2YZC2</accession>
<dbReference type="InterPro" id="IPR003611">
    <property type="entry name" value="NUMOD3"/>
</dbReference>
<sequence>MLVIKDIATPQPCLGNNLHRYRSQTILNNKFLYRNEKGLGFPWKSFCIPEKTNNLGIVHIWRGRPVIKAVATLEQTRLTQRNEDFSLRVDFDSGSLAASDVVRAEQQSSSEDSTEPNDRERLRRMRISKANKGNTPWNKGKKHSPGDSLSVDFGYIKLFLCSLTALTCGESFAETLQRIRERTRIAMQDPKVMSSCNNNLA</sequence>
<keyword evidence="4" id="KW-1185">Reference proteome</keyword>
<dbReference type="PANTHER" id="PTHR34199:SF2">
    <property type="entry name" value="NUMOD3 MOTIF FAMILY PROTEIN, EXPRESSED"/>
    <property type="match status" value="1"/>
</dbReference>
<proteinExistence type="predicted"/>
<reference evidence="3 4" key="1">
    <citation type="submission" date="2024-11" db="EMBL/GenBank/DDBJ databases">
        <title>A near-complete genome assembly of Cinchona calisaya.</title>
        <authorList>
            <person name="Lian D.C."/>
            <person name="Zhao X.W."/>
            <person name="Wei L."/>
        </authorList>
    </citation>
    <scope>NUCLEOTIDE SEQUENCE [LARGE SCALE GENOMIC DNA]</scope>
    <source>
        <tissue evidence="3">Nenye</tissue>
    </source>
</reference>
<comment type="caution">
    <text evidence="3">The sequence shown here is derived from an EMBL/GenBank/DDBJ whole genome shotgun (WGS) entry which is preliminary data.</text>
</comment>